<keyword evidence="3" id="KW-0255">Endonuclease</keyword>
<dbReference type="CDD" id="cd09274">
    <property type="entry name" value="RNase_HI_RT_Ty3"/>
    <property type="match status" value="1"/>
</dbReference>
<keyword evidence="4" id="KW-0548">Nucleotidyltransferase</keyword>
<keyword evidence="4" id="KW-0808">Transferase</keyword>
<accession>A0A0C2HH13</accession>
<dbReference type="AlphaFoldDB" id="A0A0C2HH13"/>
<protein>
    <recommendedName>
        <fullName evidence="1">RNA-directed DNA polymerase</fullName>
        <ecNumber evidence="1">2.7.7.49</ecNumber>
    </recommendedName>
</protein>
<dbReference type="InterPro" id="IPR043128">
    <property type="entry name" value="Rev_trsase/Diguanyl_cyclase"/>
</dbReference>
<dbReference type="GO" id="GO:0004519">
    <property type="term" value="F:endonuclease activity"/>
    <property type="evidence" value="ECO:0007669"/>
    <property type="project" value="UniProtKB-KW"/>
</dbReference>
<dbReference type="Gene3D" id="3.30.70.270">
    <property type="match status" value="1"/>
</dbReference>
<dbReference type="SUPFAM" id="SSF56672">
    <property type="entry name" value="DNA/RNA polymerases"/>
    <property type="match status" value="1"/>
</dbReference>
<dbReference type="EC" id="2.7.7.49" evidence="1"/>
<name>A0A0C2HH13_9BILA</name>
<keyword evidence="2" id="KW-0540">Nuclease</keyword>
<dbReference type="PANTHER" id="PTHR37984">
    <property type="entry name" value="PROTEIN CBG26694"/>
    <property type="match status" value="1"/>
</dbReference>
<sequence length="262" mass="30127">MTNYYGVFIPGMHRLRAPLDALLKKDTPFVWSSECQDAFQRDKDVLTSPLLLTHYDPKLELIVATDASDYGIGAVILHRYPDGSEKAIYHASRSLTGTEKKYGQIEKEGLALVYAVRKFHSWSLLRCYDFKIEYRKITEFGQTDALSRLIAGESTSSEDTVIAQAIQDVEANVRDEILKNIMEYVQKDRWPPKSSPNITPYQALRRSLSLQHDCLFFGPRIVIPLQLRHQVLKLPHDGHPGATRMKMLTRSYRLVDQHHKRN</sequence>
<dbReference type="FunFam" id="3.30.70.270:FF:000020">
    <property type="entry name" value="Transposon Tf2-6 polyprotein-like Protein"/>
    <property type="match status" value="1"/>
</dbReference>
<keyword evidence="4" id="KW-0695">RNA-directed DNA polymerase</keyword>
<dbReference type="EMBL" id="KN726257">
    <property type="protein sequence ID" value="KIH68921.1"/>
    <property type="molecule type" value="Genomic_DNA"/>
</dbReference>
<evidence type="ECO:0000256" key="4">
    <source>
        <dbReference type="ARBA" id="ARBA00022918"/>
    </source>
</evidence>
<evidence type="ECO:0000259" key="6">
    <source>
        <dbReference type="Pfam" id="PF17919"/>
    </source>
</evidence>
<keyword evidence="8" id="KW-1185">Reference proteome</keyword>
<dbReference type="Pfam" id="PF17919">
    <property type="entry name" value="RT_RNaseH_2"/>
    <property type="match status" value="1"/>
</dbReference>
<dbReference type="InterPro" id="IPR043502">
    <property type="entry name" value="DNA/RNA_pol_sf"/>
</dbReference>
<organism evidence="7 8">
    <name type="scientific">Ancylostoma duodenale</name>
    <dbReference type="NCBI Taxonomy" id="51022"/>
    <lineage>
        <taxon>Eukaryota</taxon>
        <taxon>Metazoa</taxon>
        <taxon>Ecdysozoa</taxon>
        <taxon>Nematoda</taxon>
        <taxon>Chromadorea</taxon>
        <taxon>Rhabditida</taxon>
        <taxon>Rhabditina</taxon>
        <taxon>Rhabditomorpha</taxon>
        <taxon>Strongyloidea</taxon>
        <taxon>Ancylostomatidae</taxon>
        <taxon>Ancylostomatinae</taxon>
        <taxon>Ancylostoma</taxon>
    </lineage>
</organism>
<evidence type="ECO:0000313" key="7">
    <source>
        <dbReference type="EMBL" id="KIH68921.1"/>
    </source>
</evidence>
<evidence type="ECO:0000256" key="3">
    <source>
        <dbReference type="ARBA" id="ARBA00022759"/>
    </source>
</evidence>
<keyword evidence="3" id="KW-0378">Hydrolase</keyword>
<dbReference type="FunFam" id="3.10.20.370:FF:000001">
    <property type="entry name" value="Retrovirus-related Pol polyprotein from transposon 17.6-like protein"/>
    <property type="match status" value="1"/>
</dbReference>
<keyword evidence="5" id="KW-0511">Multifunctional enzyme</keyword>
<dbReference type="OrthoDB" id="10058156at2759"/>
<evidence type="ECO:0000256" key="2">
    <source>
        <dbReference type="ARBA" id="ARBA00022722"/>
    </source>
</evidence>
<evidence type="ECO:0000256" key="1">
    <source>
        <dbReference type="ARBA" id="ARBA00012493"/>
    </source>
</evidence>
<dbReference type="InterPro" id="IPR050951">
    <property type="entry name" value="Retrovirus_Pol_polyprotein"/>
</dbReference>
<reference evidence="7 8" key="1">
    <citation type="submission" date="2013-12" db="EMBL/GenBank/DDBJ databases">
        <title>Draft genome of the parsitic nematode Ancylostoma duodenale.</title>
        <authorList>
            <person name="Mitreva M."/>
        </authorList>
    </citation>
    <scope>NUCLEOTIDE SEQUENCE [LARGE SCALE GENOMIC DNA]</scope>
    <source>
        <strain evidence="7 8">Zhejiang</strain>
    </source>
</reference>
<dbReference type="Proteomes" id="UP000054047">
    <property type="component" value="Unassembled WGS sequence"/>
</dbReference>
<evidence type="ECO:0000313" key="8">
    <source>
        <dbReference type="Proteomes" id="UP000054047"/>
    </source>
</evidence>
<gene>
    <name evidence="7" type="ORF">ANCDUO_00739</name>
</gene>
<proteinExistence type="predicted"/>
<dbReference type="GO" id="GO:0003964">
    <property type="term" value="F:RNA-directed DNA polymerase activity"/>
    <property type="evidence" value="ECO:0007669"/>
    <property type="project" value="UniProtKB-KW"/>
</dbReference>
<feature type="domain" description="Reverse transcriptase/retrotransposon-derived protein RNase H-like" evidence="6">
    <location>
        <begin position="31"/>
        <end position="122"/>
    </location>
</feature>
<evidence type="ECO:0000256" key="5">
    <source>
        <dbReference type="ARBA" id="ARBA00023268"/>
    </source>
</evidence>
<dbReference type="InterPro" id="IPR041577">
    <property type="entry name" value="RT_RNaseH_2"/>
</dbReference>
<dbReference type="PANTHER" id="PTHR37984:SF5">
    <property type="entry name" value="PROTEIN NYNRIN-LIKE"/>
    <property type="match status" value="1"/>
</dbReference>